<reference evidence="3" key="1">
    <citation type="journal article" date="2019" name="Int. J. Syst. Evol. Microbiol.">
        <title>The Global Catalogue of Microorganisms (GCM) 10K type strain sequencing project: providing services to taxonomists for standard genome sequencing and annotation.</title>
        <authorList>
            <consortium name="The Broad Institute Genomics Platform"/>
            <consortium name="The Broad Institute Genome Sequencing Center for Infectious Disease"/>
            <person name="Wu L."/>
            <person name="Ma J."/>
        </authorList>
    </citation>
    <scope>NUCLEOTIDE SEQUENCE [LARGE SCALE GENOMIC DNA]</scope>
    <source>
        <strain evidence="3">CGMCC 1.10131</strain>
    </source>
</reference>
<organism evidence="2 3">
    <name type="scientific">Agarivorans gilvus</name>
    <dbReference type="NCBI Taxonomy" id="680279"/>
    <lineage>
        <taxon>Bacteria</taxon>
        <taxon>Pseudomonadati</taxon>
        <taxon>Pseudomonadota</taxon>
        <taxon>Gammaproteobacteria</taxon>
        <taxon>Alteromonadales</taxon>
        <taxon>Alteromonadaceae</taxon>
        <taxon>Agarivorans</taxon>
    </lineage>
</organism>
<evidence type="ECO:0000313" key="3">
    <source>
        <dbReference type="Proteomes" id="UP000651977"/>
    </source>
</evidence>
<keyword evidence="3" id="KW-1185">Reference proteome</keyword>
<evidence type="ECO:0000259" key="1">
    <source>
        <dbReference type="Pfam" id="PF13443"/>
    </source>
</evidence>
<dbReference type="Gene3D" id="1.10.260.40">
    <property type="entry name" value="lambda repressor-like DNA-binding domains"/>
    <property type="match status" value="1"/>
</dbReference>
<dbReference type="InterPro" id="IPR010982">
    <property type="entry name" value="Lambda_DNA-bd_dom_sf"/>
</dbReference>
<gene>
    <name evidence="2" type="ORF">GCM10007414_21290</name>
</gene>
<dbReference type="Proteomes" id="UP000651977">
    <property type="component" value="Unassembled WGS sequence"/>
</dbReference>
<accession>A0ABQ1I341</accession>
<name>A0ABQ1I341_9ALTE</name>
<dbReference type="EMBL" id="BMDY01000011">
    <property type="protein sequence ID" value="GGB07649.1"/>
    <property type="molecule type" value="Genomic_DNA"/>
</dbReference>
<comment type="caution">
    <text evidence="2">The sequence shown here is derived from an EMBL/GenBank/DDBJ whole genome shotgun (WGS) entry which is preliminary data.</text>
</comment>
<dbReference type="Pfam" id="PF13443">
    <property type="entry name" value="HTH_26"/>
    <property type="match status" value="1"/>
</dbReference>
<sequence>MYTMSQLEQIRNTLKQVFRQQGLTYKDVAQQLNMSEANVKRMFSTNSFSLSRLEEMCHIVKLNLIDLFLLADQEKEKLTHLTKEQEQELIDDHKLFLVAVCVRDSWSFNEIIQRYQLTEHECIRLMARLDKLKMIQLLPNNAYKLLIAQDFRWLPNGPLERFMEKIVLNEFMNSRFNGDDSFRFYLRGHYSQSSIEIILRKLNQLTKEAATLNQQDASLPLEKRRHTGMLLALRPWEISIFENLSRDSSKTN</sequence>
<dbReference type="CDD" id="cd00093">
    <property type="entry name" value="HTH_XRE"/>
    <property type="match status" value="1"/>
</dbReference>
<dbReference type="InterPro" id="IPR001387">
    <property type="entry name" value="Cro/C1-type_HTH"/>
</dbReference>
<dbReference type="SUPFAM" id="SSF47413">
    <property type="entry name" value="lambda repressor-like DNA-binding domains"/>
    <property type="match status" value="1"/>
</dbReference>
<protein>
    <recommendedName>
        <fullName evidence="1">HTH cro/C1-type domain-containing protein</fullName>
    </recommendedName>
</protein>
<feature type="domain" description="HTH cro/C1-type" evidence="1">
    <location>
        <begin position="14"/>
        <end position="68"/>
    </location>
</feature>
<proteinExistence type="predicted"/>
<evidence type="ECO:0000313" key="2">
    <source>
        <dbReference type="EMBL" id="GGB07649.1"/>
    </source>
</evidence>